<feature type="binding site" evidence="9">
    <location>
        <position position="309"/>
    </location>
    <ligand>
        <name>K(+)</name>
        <dbReference type="ChEBI" id="CHEBI:29103"/>
    </ligand>
</feature>
<comment type="activity regulation">
    <text evidence="9">Activated by a monovalent cation that binds near, but not in, the active site. The most likely occupant of the site in vivo is potassium. Ion binding induces a conformational change that may alter substrate affinity.</text>
</comment>
<feature type="active site" description="Proton acceptor" evidence="9">
    <location>
        <position position="274"/>
    </location>
</feature>
<sequence length="335" mass="36498">MTNKMSKIVVIGSCCTDMFFYTSVLPNPGQTIHGKQFSLDFGGKGANQCIAAQKLGADTVFIGCVGTDIFGKDIINNFEKWGVDTQFITKKSVDTGVAQINVTDNVTNNIIIVIISSSENCIIIVAGANGTLQKEDVDKAHDLLLNETSVVLFQFETPLETTEFILNKLSSANSCKIVNGAPAYSNSYQNILKLADIFCVNESEAEIYTNCIKKVDSIESANEVLSLLLNQGCKIVIITLGSLGAVFASKDEPKPQWVKVPKIENPIDTSGAGDAFLGSLAYFIVHTPNLSLYEQIKRACLIATKTVQFKGTQKKQENKLYLQFSIKISIPIEID</sequence>
<gene>
    <name evidence="11" type="ORF">AGLY_000390</name>
</gene>
<keyword evidence="2 9" id="KW-0479">Metal-binding</keyword>
<feature type="binding site" evidence="9">
    <location>
        <begin position="239"/>
        <end position="244"/>
    </location>
    <ligand>
        <name>ATP</name>
        <dbReference type="ChEBI" id="CHEBI:30616"/>
    </ligand>
</feature>
<protein>
    <recommendedName>
        <fullName evidence="9">Ribokinase</fullName>
        <shortName evidence="9">RK</shortName>
        <ecNumber evidence="9">2.7.1.15</ecNumber>
    </recommendedName>
</protein>
<dbReference type="EMBL" id="VYZN01000001">
    <property type="protein sequence ID" value="KAE9544848.1"/>
    <property type="molecule type" value="Genomic_DNA"/>
</dbReference>
<feature type="domain" description="Carbohydrate kinase PfkB" evidence="10">
    <location>
        <begin position="5"/>
        <end position="316"/>
    </location>
</feature>
<feature type="binding site" evidence="9">
    <location>
        <begin position="43"/>
        <end position="47"/>
    </location>
    <ligand>
        <name>substrate</name>
    </ligand>
</feature>
<reference evidence="11 12" key="1">
    <citation type="submission" date="2019-08" db="EMBL/GenBank/DDBJ databases">
        <title>The genome of the soybean aphid Biotype 1, its phylome, world population structure and adaptation to the North American continent.</title>
        <authorList>
            <person name="Giordano R."/>
            <person name="Donthu R.K."/>
            <person name="Hernandez A.G."/>
            <person name="Wright C.L."/>
            <person name="Zimin A.V."/>
        </authorList>
    </citation>
    <scope>NUCLEOTIDE SEQUENCE [LARGE SCALE GENOMIC DNA]</scope>
    <source>
        <tissue evidence="11">Whole aphids</tissue>
    </source>
</reference>
<keyword evidence="6 9" id="KW-0460">Magnesium</keyword>
<comment type="caution">
    <text evidence="11">The sequence shown here is derived from an EMBL/GenBank/DDBJ whole genome shotgun (WGS) entry which is preliminary data.</text>
</comment>
<feature type="binding site" evidence="9">
    <location>
        <position position="311"/>
    </location>
    <ligand>
        <name>K(+)</name>
        <dbReference type="ChEBI" id="CHEBI:29103"/>
    </ligand>
</feature>
<evidence type="ECO:0000256" key="7">
    <source>
        <dbReference type="ARBA" id="ARBA00022958"/>
    </source>
</evidence>
<proteinExistence type="inferred from homology"/>
<keyword evidence="9" id="KW-0539">Nucleus</keyword>
<dbReference type="GO" id="GO:0005524">
    <property type="term" value="F:ATP binding"/>
    <property type="evidence" value="ECO:0007669"/>
    <property type="project" value="UniProtKB-UniRule"/>
</dbReference>
<dbReference type="SUPFAM" id="SSF53613">
    <property type="entry name" value="Ribokinase-like"/>
    <property type="match status" value="1"/>
</dbReference>
<dbReference type="EC" id="2.7.1.15" evidence="9"/>
<dbReference type="InterPro" id="IPR011611">
    <property type="entry name" value="PfkB_dom"/>
</dbReference>
<evidence type="ECO:0000256" key="8">
    <source>
        <dbReference type="ARBA" id="ARBA00023277"/>
    </source>
</evidence>
<dbReference type="UniPathway" id="UPA00916">
    <property type="reaction ID" value="UER00889"/>
</dbReference>
<dbReference type="PRINTS" id="PR00990">
    <property type="entry name" value="RIBOKINASE"/>
</dbReference>
<dbReference type="Gene3D" id="3.40.1190.20">
    <property type="match status" value="1"/>
</dbReference>
<dbReference type="GO" id="GO:0005634">
    <property type="term" value="C:nucleus"/>
    <property type="evidence" value="ECO:0007669"/>
    <property type="project" value="UniProtKB-SubCell"/>
</dbReference>
<keyword evidence="7 9" id="KW-0630">Potassium</keyword>
<feature type="binding site" evidence="9">
    <location>
        <position position="201"/>
    </location>
    <ligand>
        <name>ATP</name>
        <dbReference type="ChEBI" id="CHEBI:30616"/>
    </ligand>
</feature>
<dbReference type="OrthoDB" id="415590at2759"/>
<evidence type="ECO:0000256" key="9">
    <source>
        <dbReference type="HAMAP-Rule" id="MF_03215"/>
    </source>
</evidence>
<keyword evidence="12" id="KW-1185">Reference proteome</keyword>
<name>A0A6G0U6V1_APHGL</name>
<dbReference type="GO" id="GO:0004747">
    <property type="term" value="F:ribokinase activity"/>
    <property type="evidence" value="ECO:0007669"/>
    <property type="project" value="UniProtKB-UniRule"/>
</dbReference>
<dbReference type="AlphaFoldDB" id="A0A6G0U6V1"/>
<feature type="binding site" evidence="9">
    <location>
        <begin position="273"/>
        <end position="274"/>
    </location>
    <ligand>
        <name>ATP</name>
        <dbReference type="ChEBI" id="CHEBI:30616"/>
    </ligand>
</feature>
<keyword evidence="5 9" id="KW-0067">ATP-binding</keyword>
<comment type="pathway">
    <text evidence="9">Carbohydrate metabolism; D-ribose degradation; D-ribose 5-phosphate from beta-D-ribopyranose: step 2/2.</text>
</comment>
<comment type="similarity">
    <text evidence="9">Belongs to the carbohydrate kinase PfkB family. Ribokinase subfamily.</text>
</comment>
<comment type="subunit">
    <text evidence="9">Homodimer.</text>
</comment>
<comment type="catalytic activity">
    <reaction evidence="9">
        <text>D-ribose + ATP = D-ribose 5-phosphate + ADP + H(+)</text>
        <dbReference type="Rhea" id="RHEA:13697"/>
        <dbReference type="ChEBI" id="CHEBI:15378"/>
        <dbReference type="ChEBI" id="CHEBI:30616"/>
        <dbReference type="ChEBI" id="CHEBI:47013"/>
        <dbReference type="ChEBI" id="CHEBI:78346"/>
        <dbReference type="ChEBI" id="CHEBI:456216"/>
        <dbReference type="EC" id="2.7.1.15"/>
    </reaction>
</comment>
<feature type="binding site" evidence="9">
    <location>
        <position position="274"/>
    </location>
    <ligand>
        <name>substrate</name>
    </ligand>
</feature>
<keyword evidence="8 9" id="KW-0119">Carbohydrate metabolism</keyword>
<evidence type="ECO:0000256" key="6">
    <source>
        <dbReference type="ARBA" id="ARBA00022842"/>
    </source>
</evidence>
<dbReference type="InterPro" id="IPR002139">
    <property type="entry name" value="Ribo/fructo_kinase"/>
</dbReference>
<feature type="binding site" evidence="9">
    <location>
        <begin position="15"/>
        <end position="17"/>
    </location>
    <ligand>
        <name>substrate</name>
    </ligand>
</feature>
<dbReference type="Proteomes" id="UP000475862">
    <property type="component" value="Unassembled WGS sequence"/>
</dbReference>
<dbReference type="CDD" id="cd01174">
    <property type="entry name" value="ribokinase"/>
    <property type="match status" value="1"/>
</dbReference>
<dbReference type="GO" id="GO:0046872">
    <property type="term" value="F:metal ion binding"/>
    <property type="evidence" value="ECO:0007669"/>
    <property type="project" value="UniProtKB-KW"/>
</dbReference>
<dbReference type="PANTHER" id="PTHR10584:SF166">
    <property type="entry name" value="RIBOKINASE"/>
    <property type="match status" value="1"/>
</dbReference>
<dbReference type="HAMAP" id="MF_01987">
    <property type="entry name" value="Ribokinase"/>
    <property type="match status" value="1"/>
</dbReference>
<evidence type="ECO:0000256" key="2">
    <source>
        <dbReference type="ARBA" id="ARBA00022723"/>
    </source>
</evidence>
<evidence type="ECO:0000256" key="1">
    <source>
        <dbReference type="ARBA" id="ARBA00022679"/>
    </source>
</evidence>
<organism evidence="11 12">
    <name type="scientific">Aphis glycines</name>
    <name type="common">Soybean aphid</name>
    <dbReference type="NCBI Taxonomy" id="307491"/>
    <lineage>
        <taxon>Eukaryota</taxon>
        <taxon>Metazoa</taxon>
        <taxon>Ecdysozoa</taxon>
        <taxon>Arthropoda</taxon>
        <taxon>Hexapoda</taxon>
        <taxon>Insecta</taxon>
        <taxon>Pterygota</taxon>
        <taxon>Neoptera</taxon>
        <taxon>Paraneoptera</taxon>
        <taxon>Hemiptera</taxon>
        <taxon>Sternorrhyncha</taxon>
        <taxon>Aphidomorpha</taxon>
        <taxon>Aphidoidea</taxon>
        <taxon>Aphididae</taxon>
        <taxon>Aphidini</taxon>
        <taxon>Aphis</taxon>
        <taxon>Aphis</taxon>
    </lineage>
</organism>
<comment type="caution">
    <text evidence="9">Lacks conserved residue(s) required for the propagation of feature annotation.</text>
</comment>
<feature type="binding site" evidence="9">
    <location>
        <position position="156"/>
    </location>
    <ligand>
        <name>substrate</name>
    </ligand>
</feature>
<keyword evidence="9" id="KW-0963">Cytoplasm</keyword>
<comment type="subcellular location">
    <subcellularLocation>
        <location evidence="9">Cytoplasm</location>
    </subcellularLocation>
    <subcellularLocation>
        <location evidence="9">Nucleus</location>
    </subcellularLocation>
</comment>
<dbReference type="GO" id="GO:0019303">
    <property type="term" value="P:D-ribose catabolic process"/>
    <property type="evidence" value="ECO:0007669"/>
    <property type="project" value="UniProtKB-UniRule"/>
</dbReference>
<dbReference type="InterPro" id="IPR029056">
    <property type="entry name" value="Ribokinase-like"/>
</dbReference>
<dbReference type="InterPro" id="IPR011877">
    <property type="entry name" value="Ribokinase"/>
</dbReference>
<feature type="binding site" evidence="9">
    <location>
        <position position="270"/>
    </location>
    <ligand>
        <name>K(+)</name>
        <dbReference type="ChEBI" id="CHEBI:29103"/>
    </ligand>
</feature>
<keyword evidence="1 9" id="KW-0808">Transferase</keyword>
<dbReference type="Pfam" id="PF00294">
    <property type="entry name" value="PfkB"/>
    <property type="match status" value="1"/>
</dbReference>
<evidence type="ECO:0000259" key="10">
    <source>
        <dbReference type="Pfam" id="PF00294"/>
    </source>
</evidence>
<evidence type="ECO:0000256" key="3">
    <source>
        <dbReference type="ARBA" id="ARBA00022741"/>
    </source>
</evidence>
<evidence type="ECO:0000313" key="11">
    <source>
        <dbReference type="EMBL" id="KAE9544848.1"/>
    </source>
</evidence>
<feature type="binding site" evidence="9">
    <location>
        <position position="306"/>
    </location>
    <ligand>
        <name>K(+)</name>
        <dbReference type="ChEBI" id="CHEBI:29103"/>
    </ligand>
</feature>
<comment type="function">
    <text evidence="9">Catalyzes the phosphorylation of ribose at O-5 in a reaction requiring ATP and magnesium. The resulting D-ribose-5-phosphate can then be used either for sythesis of nucleotides, histidine, and tryptophan, or as a component of the pentose phosphate pathway.</text>
</comment>
<evidence type="ECO:0000313" key="12">
    <source>
        <dbReference type="Proteomes" id="UP000475862"/>
    </source>
</evidence>
<evidence type="ECO:0000256" key="5">
    <source>
        <dbReference type="ARBA" id="ARBA00022840"/>
    </source>
</evidence>
<keyword evidence="4 9" id="KW-0418">Kinase</keyword>
<accession>A0A6G0U6V1</accession>
<evidence type="ECO:0000256" key="4">
    <source>
        <dbReference type="ARBA" id="ARBA00022777"/>
    </source>
</evidence>
<keyword evidence="3 9" id="KW-0547">Nucleotide-binding</keyword>
<feature type="binding site" evidence="9">
    <location>
        <position position="268"/>
    </location>
    <ligand>
        <name>K(+)</name>
        <dbReference type="ChEBI" id="CHEBI:29103"/>
    </ligand>
</feature>
<comment type="cofactor">
    <cofactor evidence="9">
        <name>Mg(2+)</name>
        <dbReference type="ChEBI" id="CHEBI:18420"/>
    </cofactor>
    <text evidence="9">Requires a divalent cation, most likely magnesium in vivo, as an electrophilic catalyst to aid phosphoryl group transfer. It is the chelate of the metal and the nucleotide that is the actual substrate.</text>
</comment>
<dbReference type="PANTHER" id="PTHR10584">
    <property type="entry name" value="SUGAR KINASE"/>
    <property type="match status" value="1"/>
</dbReference>
<dbReference type="GO" id="GO:0005829">
    <property type="term" value="C:cytosol"/>
    <property type="evidence" value="ECO:0007669"/>
    <property type="project" value="TreeGrafter"/>
</dbReference>